<organism evidence="2 3">
    <name type="scientific">Cloeon dipterum</name>
    <dbReference type="NCBI Taxonomy" id="197152"/>
    <lineage>
        <taxon>Eukaryota</taxon>
        <taxon>Metazoa</taxon>
        <taxon>Ecdysozoa</taxon>
        <taxon>Arthropoda</taxon>
        <taxon>Hexapoda</taxon>
        <taxon>Insecta</taxon>
        <taxon>Pterygota</taxon>
        <taxon>Palaeoptera</taxon>
        <taxon>Ephemeroptera</taxon>
        <taxon>Pisciforma</taxon>
        <taxon>Baetidae</taxon>
        <taxon>Cloeon</taxon>
    </lineage>
</organism>
<dbReference type="AlphaFoldDB" id="A0A8S1DSI5"/>
<gene>
    <name evidence="2" type="ORF">CLODIP_2_CD04860</name>
</gene>
<name>A0A8S1DSI5_9INSE</name>
<evidence type="ECO:0000256" key="1">
    <source>
        <dbReference type="SAM" id="MobiDB-lite"/>
    </source>
</evidence>
<evidence type="ECO:0000313" key="3">
    <source>
        <dbReference type="Proteomes" id="UP000494165"/>
    </source>
</evidence>
<keyword evidence="3" id="KW-1185">Reference proteome</keyword>
<feature type="region of interest" description="Disordered" evidence="1">
    <location>
        <begin position="1"/>
        <end position="21"/>
    </location>
</feature>
<protein>
    <submittedName>
        <fullName evidence="2">Uncharacterized protein</fullName>
    </submittedName>
</protein>
<evidence type="ECO:0000313" key="2">
    <source>
        <dbReference type="EMBL" id="CAB3383492.1"/>
    </source>
</evidence>
<dbReference type="EMBL" id="CADEPI010000312">
    <property type="protein sequence ID" value="CAB3383492.1"/>
    <property type="molecule type" value="Genomic_DNA"/>
</dbReference>
<sequence length="130" mass="14391">MDEKVNVPEEQKKATSEKTNVSEALDPRLRWGALDAYVMAATFACKNAKAAGLYKLLICTHWSRRLRAAINRHRRGAPLKGFQATLSPNVKEVFSGMDIQWSRVPALSAGQCLAFKRAFEGAHSGFTILV</sequence>
<dbReference type="Proteomes" id="UP000494165">
    <property type="component" value="Unassembled WGS sequence"/>
</dbReference>
<comment type="caution">
    <text evidence="2">The sequence shown here is derived from an EMBL/GenBank/DDBJ whole genome shotgun (WGS) entry which is preliminary data.</text>
</comment>
<proteinExistence type="predicted"/>
<reference evidence="2 3" key="1">
    <citation type="submission" date="2020-04" db="EMBL/GenBank/DDBJ databases">
        <authorList>
            <person name="Alioto T."/>
            <person name="Alioto T."/>
            <person name="Gomez Garrido J."/>
        </authorList>
    </citation>
    <scope>NUCLEOTIDE SEQUENCE [LARGE SCALE GENOMIC DNA]</scope>
</reference>
<accession>A0A8S1DSI5</accession>
<feature type="compositionally biased region" description="Basic and acidic residues" evidence="1">
    <location>
        <begin position="1"/>
        <end position="16"/>
    </location>
</feature>